<dbReference type="EMBL" id="JAUQTG010000015">
    <property type="protein sequence ID" value="MDO7858512.1"/>
    <property type="molecule type" value="Genomic_DNA"/>
</dbReference>
<dbReference type="Gene3D" id="1.25.40.10">
    <property type="entry name" value="Tetratricopeptide repeat domain"/>
    <property type="match status" value="1"/>
</dbReference>
<accession>A0ABT9AW42</accession>
<comment type="caution">
    <text evidence="1">The sequence shown here is derived from an EMBL/GenBank/DDBJ whole genome shotgun (WGS) entry which is preliminary data.</text>
</comment>
<evidence type="ECO:0000313" key="1">
    <source>
        <dbReference type="EMBL" id="MDO7858512.1"/>
    </source>
</evidence>
<protein>
    <submittedName>
        <fullName evidence="1">SycD/LcrH family type III secretion system chaperone</fullName>
    </submittedName>
</protein>
<sequence>MPKTVSTLSQNENSDNLQHFLARGGSLKLIAGLDSQQLERLYAYANQLFNANDFSAARNIYYLLTCLEQWNPENLLALGLCHQRLGEHENAINNFVRAGTIKIDDPRPAFFTGLSYHLLGNTEYANKAFHAAIRWCNDLKEYQEIKQSAQKMLNPISEISQWQCFLSVLFIEQIYLQKIGYMIYRPLYLKVLIRQPLCNLVS</sequence>
<evidence type="ECO:0000313" key="2">
    <source>
        <dbReference type="Proteomes" id="UP001176478"/>
    </source>
</evidence>
<organism evidence="1 2">
    <name type="scientific">Providencia huashanensis</name>
    <dbReference type="NCBI Taxonomy" id="3037798"/>
    <lineage>
        <taxon>Bacteria</taxon>
        <taxon>Pseudomonadati</taxon>
        <taxon>Pseudomonadota</taxon>
        <taxon>Gammaproteobacteria</taxon>
        <taxon>Enterobacterales</taxon>
        <taxon>Morganellaceae</taxon>
        <taxon>Providencia</taxon>
    </lineage>
</organism>
<proteinExistence type="predicted"/>
<reference evidence="1" key="1">
    <citation type="submission" date="2023-07" db="EMBL/GenBank/DDBJ databases">
        <authorList>
            <person name="Yang W."/>
            <person name="Chen J."/>
            <person name="Ji P."/>
            <person name="Hu F."/>
        </authorList>
    </citation>
    <scope>NUCLEOTIDE SEQUENCE</scope>
    <source>
        <strain evidence="1">CRE-138-0111</strain>
    </source>
</reference>
<reference evidence="1" key="2">
    <citation type="journal article" date="2024" name="Int. J. Antimicrob. Agents">
        <title>Identification of a novel Providencia species showing multi-drug-resistant in three patients with hospital-acquired infection.</title>
        <authorList>
            <person name="Yang W."/>
            <person name="Chen J."/>
            <person name="Yang F."/>
            <person name="Ji P."/>
            <person name="Shen S."/>
            <person name="Yin D."/>
            <person name="Hu F."/>
        </authorList>
    </citation>
    <scope>NUCLEOTIDE SEQUENCE</scope>
    <source>
        <strain evidence="1">CRE-138-0111</strain>
    </source>
</reference>
<dbReference type="SUPFAM" id="SSF48452">
    <property type="entry name" value="TPR-like"/>
    <property type="match status" value="1"/>
</dbReference>
<dbReference type="PRINTS" id="PR01595">
    <property type="entry name" value="SYCDCHAPRONE"/>
</dbReference>
<dbReference type="InterPro" id="IPR005415">
    <property type="entry name" value="T3SS_Ca_resp_chp_LcrH/SycD"/>
</dbReference>
<keyword evidence="2" id="KW-1185">Reference proteome</keyword>
<dbReference type="InterPro" id="IPR011990">
    <property type="entry name" value="TPR-like_helical_dom_sf"/>
</dbReference>
<gene>
    <name evidence="1" type="ORF">Q5E86_19645</name>
</gene>
<dbReference type="NCBIfam" id="TIGR02552">
    <property type="entry name" value="LcrH_SycD"/>
    <property type="match status" value="1"/>
</dbReference>
<name>A0ABT9AW42_9GAMM</name>
<dbReference type="Proteomes" id="UP001176478">
    <property type="component" value="Unassembled WGS sequence"/>
</dbReference>